<dbReference type="GeneID" id="70227931"/>
<dbReference type="GO" id="GO:0030154">
    <property type="term" value="P:cell differentiation"/>
    <property type="evidence" value="ECO:0007669"/>
    <property type="project" value="TreeGrafter"/>
</dbReference>
<dbReference type="InterPro" id="IPR036910">
    <property type="entry name" value="HMG_box_dom_sf"/>
</dbReference>
<feature type="compositionally biased region" description="Basic and acidic residues" evidence="5">
    <location>
        <begin position="179"/>
        <end position="189"/>
    </location>
</feature>
<protein>
    <submittedName>
        <fullName evidence="7">Mating type 1-2-1 protein</fullName>
    </submittedName>
</protein>
<dbReference type="FunFam" id="1.10.30.10:FF:000041">
    <property type="entry name" value="HMG box family protein"/>
    <property type="match status" value="1"/>
</dbReference>
<organism evidence="7 8">
    <name type="scientific">Fusarium redolens</name>
    <dbReference type="NCBI Taxonomy" id="48865"/>
    <lineage>
        <taxon>Eukaryota</taxon>
        <taxon>Fungi</taxon>
        <taxon>Dikarya</taxon>
        <taxon>Ascomycota</taxon>
        <taxon>Pezizomycotina</taxon>
        <taxon>Sordariomycetes</taxon>
        <taxon>Hypocreomycetidae</taxon>
        <taxon>Hypocreales</taxon>
        <taxon>Nectriaceae</taxon>
        <taxon>Fusarium</taxon>
        <taxon>Fusarium redolens species complex</taxon>
    </lineage>
</organism>
<dbReference type="RefSeq" id="XP_046053498.1">
    <property type="nucleotide sequence ID" value="XM_046197977.1"/>
</dbReference>
<feature type="compositionally biased region" description="Basic residues" evidence="5">
    <location>
        <begin position="195"/>
        <end position="206"/>
    </location>
</feature>
<sequence length="225" mass="25768">MATFILMPPGASSPIVFTSKWTLEHIDSIYQCLSPDSKNPSNKLLKIFPSLYEEMDAGAKAGFANLYMVERGMPVLFARDSQNKCYYLGAPCDFFAKGGMLVNIPGAAEVVFIHRSEKPAFPAKIPRPPNAYILYRKERHQSVKAQRPDITNNEISQVLGRLWNSETREIRAFYKQMADEKKAEHRRQYPDYQYRPRRPSERRRRNNTSSDRNTAATTGTQQITA</sequence>
<reference evidence="7" key="1">
    <citation type="journal article" date="2021" name="Nat. Commun.">
        <title>Genetic determinants of endophytism in the Arabidopsis root mycobiome.</title>
        <authorList>
            <person name="Mesny F."/>
            <person name="Miyauchi S."/>
            <person name="Thiergart T."/>
            <person name="Pickel B."/>
            <person name="Atanasova L."/>
            <person name="Karlsson M."/>
            <person name="Huettel B."/>
            <person name="Barry K.W."/>
            <person name="Haridas S."/>
            <person name="Chen C."/>
            <person name="Bauer D."/>
            <person name="Andreopoulos W."/>
            <person name="Pangilinan J."/>
            <person name="LaButti K."/>
            <person name="Riley R."/>
            <person name="Lipzen A."/>
            <person name="Clum A."/>
            <person name="Drula E."/>
            <person name="Henrissat B."/>
            <person name="Kohler A."/>
            <person name="Grigoriev I.V."/>
            <person name="Martin F.M."/>
            <person name="Hacquard S."/>
        </authorList>
    </citation>
    <scope>NUCLEOTIDE SEQUENCE</scope>
    <source>
        <strain evidence="7">MPI-CAGE-AT-0023</strain>
    </source>
</reference>
<dbReference type="PANTHER" id="PTHR10270:SF161">
    <property type="entry name" value="SEX-DETERMINING REGION Y PROTEIN"/>
    <property type="match status" value="1"/>
</dbReference>
<dbReference type="EMBL" id="JAGMUX010000003">
    <property type="protein sequence ID" value="KAH7264763.1"/>
    <property type="molecule type" value="Genomic_DNA"/>
</dbReference>
<dbReference type="PANTHER" id="PTHR10270">
    <property type="entry name" value="SOX TRANSCRIPTION FACTOR"/>
    <property type="match status" value="1"/>
</dbReference>
<feature type="domain" description="HMG box" evidence="6">
    <location>
        <begin position="125"/>
        <end position="193"/>
    </location>
</feature>
<dbReference type="GO" id="GO:0000978">
    <property type="term" value="F:RNA polymerase II cis-regulatory region sequence-specific DNA binding"/>
    <property type="evidence" value="ECO:0007669"/>
    <property type="project" value="TreeGrafter"/>
</dbReference>
<comment type="caution">
    <text evidence="7">The sequence shown here is derived from an EMBL/GenBank/DDBJ whole genome shotgun (WGS) entry which is preliminary data.</text>
</comment>
<feature type="compositionally biased region" description="Low complexity" evidence="5">
    <location>
        <begin position="207"/>
        <end position="225"/>
    </location>
</feature>
<keyword evidence="4" id="KW-0539">Nucleus</keyword>
<keyword evidence="3" id="KW-0804">Transcription</keyword>
<dbReference type="AlphaFoldDB" id="A0A9P9KK74"/>
<dbReference type="InterPro" id="IPR009071">
    <property type="entry name" value="HMG_box_dom"/>
</dbReference>
<keyword evidence="2 4" id="KW-0238">DNA-binding</keyword>
<dbReference type="SMART" id="SM00398">
    <property type="entry name" value="HMG"/>
    <property type="match status" value="1"/>
</dbReference>
<gene>
    <name evidence="7" type="ORF">BKA55DRAFT_671728</name>
</gene>
<dbReference type="Gene3D" id="1.10.30.10">
    <property type="entry name" value="High mobility group box domain"/>
    <property type="match status" value="1"/>
</dbReference>
<dbReference type="Proteomes" id="UP000720189">
    <property type="component" value="Unassembled WGS sequence"/>
</dbReference>
<evidence type="ECO:0000313" key="7">
    <source>
        <dbReference type="EMBL" id="KAH7264763.1"/>
    </source>
</evidence>
<evidence type="ECO:0000256" key="5">
    <source>
        <dbReference type="SAM" id="MobiDB-lite"/>
    </source>
</evidence>
<dbReference type="SUPFAM" id="SSF47095">
    <property type="entry name" value="HMG-box"/>
    <property type="match status" value="1"/>
</dbReference>
<evidence type="ECO:0000256" key="3">
    <source>
        <dbReference type="ARBA" id="ARBA00023163"/>
    </source>
</evidence>
<evidence type="ECO:0000313" key="8">
    <source>
        <dbReference type="Proteomes" id="UP000720189"/>
    </source>
</evidence>
<proteinExistence type="predicted"/>
<dbReference type="GO" id="GO:0001228">
    <property type="term" value="F:DNA-binding transcription activator activity, RNA polymerase II-specific"/>
    <property type="evidence" value="ECO:0007669"/>
    <property type="project" value="TreeGrafter"/>
</dbReference>
<keyword evidence="8" id="KW-1185">Reference proteome</keyword>
<dbReference type="InterPro" id="IPR050140">
    <property type="entry name" value="SRY-related_HMG-box_TF-like"/>
</dbReference>
<evidence type="ECO:0000256" key="4">
    <source>
        <dbReference type="PROSITE-ProRule" id="PRU00267"/>
    </source>
</evidence>
<feature type="DNA-binding region" description="HMG box" evidence="4">
    <location>
        <begin position="125"/>
        <end position="193"/>
    </location>
</feature>
<feature type="region of interest" description="Disordered" evidence="5">
    <location>
        <begin position="179"/>
        <end position="225"/>
    </location>
</feature>
<dbReference type="CDD" id="cd01389">
    <property type="entry name" value="HMG-box_ROX1-like"/>
    <property type="match status" value="1"/>
</dbReference>
<dbReference type="OrthoDB" id="6247875at2759"/>
<evidence type="ECO:0000256" key="1">
    <source>
        <dbReference type="ARBA" id="ARBA00023015"/>
    </source>
</evidence>
<accession>A0A9P9KK74</accession>
<evidence type="ECO:0000256" key="2">
    <source>
        <dbReference type="ARBA" id="ARBA00023125"/>
    </source>
</evidence>
<dbReference type="Pfam" id="PF00505">
    <property type="entry name" value="HMG_box"/>
    <property type="match status" value="1"/>
</dbReference>
<dbReference type="PROSITE" id="PS50118">
    <property type="entry name" value="HMG_BOX_2"/>
    <property type="match status" value="1"/>
</dbReference>
<name>A0A9P9KK74_FUSRE</name>
<evidence type="ECO:0000259" key="6">
    <source>
        <dbReference type="PROSITE" id="PS50118"/>
    </source>
</evidence>
<keyword evidence="1" id="KW-0805">Transcription regulation</keyword>
<dbReference type="GO" id="GO:0005634">
    <property type="term" value="C:nucleus"/>
    <property type="evidence" value="ECO:0007669"/>
    <property type="project" value="UniProtKB-UniRule"/>
</dbReference>